<reference evidence="1" key="1">
    <citation type="submission" date="2020-12" db="EMBL/GenBank/DDBJ databases">
        <title>Metabolic potential, ecology and presence of endohyphal bacteria is reflected in genomic diversity of Mucoromycotina.</title>
        <authorList>
            <person name="Muszewska A."/>
            <person name="Okrasinska A."/>
            <person name="Steczkiewicz K."/>
            <person name="Drgas O."/>
            <person name="Orlowska M."/>
            <person name="Perlinska-Lenart U."/>
            <person name="Aleksandrzak-Piekarczyk T."/>
            <person name="Szatraj K."/>
            <person name="Zielenkiewicz U."/>
            <person name="Pilsyk S."/>
            <person name="Malc E."/>
            <person name="Mieczkowski P."/>
            <person name="Kruszewska J.S."/>
            <person name="Biernat P."/>
            <person name="Pawlowska J."/>
        </authorList>
    </citation>
    <scope>NUCLEOTIDE SEQUENCE</scope>
    <source>
        <strain evidence="1">CBS 226.32</strain>
    </source>
</reference>
<name>A0A8H7RMI5_9FUNG</name>
<dbReference type="InterPro" id="IPR043132">
    <property type="entry name" value="BCAT-like_C"/>
</dbReference>
<dbReference type="Proteomes" id="UP000650833">
    <property type="component" value="Unassembled WGS sequence"/>
</dbReference>
<organism evidence="1 2">
    <name type="scientific">Mucor plumbeus</name>
    <dbReference type="NCBI Taxonomy" id="97098"/>
    <lineage>
        <taxon>Eukaryota</taxon>
        <taxon>Fungi</taxon>
        <taxon>Fungi incertae sedis</taxon>
        <taxon>Mucoromycota</taxon>
        <taxon>Mucoromycotina</taxon>
        <taxon>Mucoromycetes</taxon>
        <taxon>Mucorales</taxon>
        <taxon>Mucorineae</taxon>
        <taxon>Mucoraceae</taxon>
        <taxon>Mucor</taxon>
    </lineage>
</organism>
<dbReference type="PANTHER" id="PTHR47703">
    <property type="entry name" value="D-AMINOACID AMINOTRANSFERASE-LIKE PLP-DEPENDENT ENZYMES SUPERFAMILY PROTEIN"/>
    <property type="match status" value="1"/>
</dbReference>
<dbReference type="Gene3D" id="3.20.10.10">
    <property type="entry name" value="D-amino Acid Aminotransferase, subunit A, domain 2"/>
    <property type="match status" value="1"/>
</dbReference>
<evidence type="ECO:0000313" key="1">
    <source>
        <dbReference type="EMBL" id="KAG2212922.1"/>
    </source>
</evidence>
<gene>
    <name evidence="1" type="ORF">INT46_010478</name>
</gene>
<keyword evidence="2" id="KW-1185">Reference proteome</keyword>
<dbReference type="GO" id="GO:0003824">
    <property type="term" value="F:catalytic activity"/>
    <property type="evidence" value="ECO:0007669"/>
    <property type="project" value="InterPro"/>
</dbReference>
<protein>
    <submittedName>
        <fullName evidence="1">Uncharacterized protein</fullName>
    </submittedName>
</protein>
<dbReference type="SUPFAM" id="SSF56752">
    <property type="entry name" value="D-aminoacid aminotransferase-like PLP-dependent enzymes"/>
    <property type="match status" value="1"/>
</dbReference>
<dbReference type="InterPro" id="IPR036038">
    <property type="entry name" value="Aminotransferase-like"/>
</dbReference>
<accession>A0A8H7RMI5</accession>
<sequence length="275" mass="31244">MTTGNCVFNEFILSYPSGAYTGMRTVHRDAIVELGTHMTRMTDSLSSIHFEGKTKSQTDAANEALKSLRDPVDFKTKVIPLLKKGLSEYYEHVDATTNTEHPSEAKISLMATYSFETQQPYFAAHFAALPSIPPNKRVKVGIERKERTAPEVKDSQWVRDRLNLEKNKPADMNEVLLMDNQQRLYEGMASNFLVVKDVCQKHNILFKWEFPELEDAKQGKWEGCFLTSTSRLLLPIETIIIDGESIEFKEASPLVEFLRKQVASEIYGAAYKVLP</sequence>
<dbReference type="AlphaFoldDB" id="A0A8H7RMI5"/>
<dbReference type="PANTHER" id="PTHR47703:SF2">
    <property type="entry name" value="D-AMINOACID AMINOTRANSFERASE-LIKE PLP-DEPENDENT ENZYMES SUPERFAMILY PROTEIN"/>
    <property type="match status" value="1"/>
</dbReference>
<proteinExistence type="predicted"/>
<evidence type="ECO:0000313" key="2">
    <source>
        <dbReference type="Proteomes" id="UP000650833"/>
    </source>
</evidence>
<dbReference type="OrthoDB" id="59470at2759"/>
<dbReference type="EMBL" id="JAEPRC010000043">
    <property type="protein sequence ID" value="KAG2212922.1"/>
    <property type="molecule type" value="Genomic_DNA"/>
</dbReference>
<comment type="caution">
    <text evidence="1">The sequence shown here is derived from an EMBL/GenBank/DDBJ whole genome shotgun (WGS) entry which is preliminary data.</text>
</comment>